<evidence type="ECO:0000256" key="5">
    <source>
        <dbReference type="ARBA" id="ARBA00023014"/>
    </source>
</evidence>
<evidence type="ECO:0000256" key="9">
    <source>
        <dbReference type="SAM" id="MobiDB-lite"/>
    </source>
</evidence>
<dbReference type="InterPro" id="IPR046867">
    <property type="entry name" value="AldOxase/xan_DH_MoCoBD2"/>
</dbReference>
<comment type="similarity">
    <text evidence="1">Belongs to the xanthine dehydrogenase family.</text>
</comment>
<evidence type="ECO:0000256" key="2">
    <source>
        <dbReference type="ARBA" id="ARBA00022505"/>
    </source>
</evidence>
<comment type="cofactor">
    <cofactor evidence="6">
        <name>[2Fe-2S] cluster</name>
        <dbReference type="ChEBI" id="CHEBI:190135"/>
    </cofactor>
</comment>
<dbReference type="InterPro" id="IPR036856">
    <property type="entry name" value="Ald_Oxase/Xan_DH_a/b_sf"/>
</dbReference>
<keyword evidence="5" id="KW-0411">Iron-sulfur</keyword>
<dbReference type="PROSITE" id="PS51387">
    <property type="entry name" value="FAD_PCMH"/>
    <property type="match status" value="1"/>
</dbReference>
<dbReference type="EMBL" id="FN653018">
    <property type="protein sequence ID" value="CBY22061.1"/>
    <property type="molecule type" value="Genomic_DNA"/>
</dbReference>
<dbReference type="InterPro" id="IPR000674">
    <property type="entry name" value="Ald_Oxase/Xan_DH_a/b"/>
</dbReference>
<dbReference type="Gene3D" id="3.30.365.10">
    <property type="entry name" value="Aldehyde oxidase/xanthine dehydrogenase, molybdopterin binding domain"/>
    <property type="match status" value="4"/>
</dbReference>
<dbReference type="Pfam" id="PF01315">
    <property type="entry name" value="Ald_Xan_dh_C"/>
    <property type="match status" value="1"/>
</dbReference>
<dbReference type="InterPro" id="IPR002346">
    <property type="entry name" value="Mopterin_DH_FAD-bd"/>
</dbReference>
<evidence type="ECO:0000256" key="3">
    <source>
        <dbReference type="ARBA" id="ARBA00022714"/>
    </source>
</evidence>
<accession>E4WXG9</accession>
<feature type="binding site" evidence="8">
    <location>
        <position position="847"/>
    </location>
    <ligand>
        <name>Mo-molybdopterin</name>
        <dbReference type="ChEBI" id="CHEBI:71302"/>
    </ligand>
    <ligandPart>
        <name>Mo</name>
        <dbReference type="ChEBI" id="CHEBI:28685"/>
    </ligandPart>
</feature>
<dbReference type="FunFam" id="3.30.365.10:FF:000001">
    <property type="entry name" value="Xanthine dehydrogenase oxidase"/>
    <property type="match status" value="1"/>
</dbReference>
<dbReference type="GO" id="GO:0051537">
    <property type="term" value="F:2 iron, 2 sulfur cluster binding"/>
    <property type="evidence" value="ECO:0007669"/>
    <property type="project" value="UniProtKB-KW"/>
</dbReference>
<organism evidence="11">
    <name type="scientific">Oikopleura dioica</name>
    <name type="common">Tunicate</name>
    <dbReference type="NCBI Taxonomy" id="34765"/>
    <lineage>
        <taxon>Eukaryota</taxon>
        <taxon>Metazoa</taxon>
        <taxon>Chordata</taxon>
        <taxon>Tunicata</taxon>
        <taxon>Appendicularia</taxon>
        <taxon>Copelata</taxon>
        <taxon>Oikopleuridae</taxon>
        <taxon>Oikopleura</taxon>
    </lineage>
</organism>
<feature type="binding site" evidence="8">
    <location>
        <position position="536"/>
    </location>
    <ligand>
        <name>Mo-molybdopterin</name>
        <dbReference type="ChEBI" id="CHEBI:71302"/>
    </ligand>
    <ligandPart>
        <name>Mo</name>
        <dbReference type="ChEBI" id="CHEBI:28685"/>
    </ligandPart>
</feature>
<dbReference type="SUPFAM" id="SSF56176">
    <property type="entry name" value="FAD-binding/transporter-associated domain-like"/>
    <property type="match status" value="1"/>
</dbReference>
<dbReference type="GO" id="GO:0005506">
    <property type="term" value="F:iron ion binding"/>
    <property type="evidence" value="ECO:0007669"/>
    <property type="project" value="InterPro"/>
</dbReference>
<feature type="binding site" evidence="8">
    <location>
        <position position="682"/>
    </location>
    <ligand>
        <name>Mo-molybdopterin</name>
        <dbReference type="ChEBI" id="CHEBI:71302"/>
    </ligand>
    <ligandPart>
        <name>Mo</name>
        <dbReference type="ChEBI" id="CHEBI:28685"/>
    </ligandPart>
</feature>
<evidence type="ECO:0000256" key="7">
    <source>
        <dbReference type="PIRSR" id="PIRSR000127-1"/>
    </source>
</evidence>
<dbReference type="Proteomes" id="UP000001307">
    <property type="component" value="Unassembled WGS sequence"/>
</dbReference>
<dbReference type="AlphaFoldDB" id="E4WXG9"/>
<dbReference type="SUPFAM" id="SSF56003">
    <property type="entry name" value="Molybdenum cofactor-binding domain"/>
    <property type="match status" value="1"/>
</dbReference>
<dbReference type="PANTHER" id="PTHR11908">
    <property type="entry name" value="XANTHINE DEHYDROGENASE"/>
    <property type="match status" value="1"/>
</dbReference>
<dbReference type="InterPro" id="IPR036318">
    <property type="entry name" value="FAD-bd_PCMH-like_sf"/>
</dbReference>
<dbReference type="InterPro" id="IPR036884">
    <property type="entry name" value="2Fe-2S-bd_dom_sf"/>
</dbReference>
<name>E4WXG9_OIKDI</name>
<dbReference type="InterPro" id="IPR016166">
    <property type="entry name" value="FAD-bd_PCMH"/>
</dbReference>
<dbReference type="InParanoid" id="E4WXG9"/>
<reference evidence="11" key="1">
    <citation type="journal article" date="2010" name="Science">
        <title>Plasticity of animal genome architecture unmasked by rapid evolution of a pelagic tunicate.</title>
        <authorList>
            <person name="Denoeud F."/>
            <person name="Henriet S."/>
            <person name="Mungpakdee S."/>
            <person name="Aury J.M."/>
            <person name="Da Silva C."/>
            <person name="Brinkmann H."/>
            <person name="Mikhaleva J."/>
            <person name="Olsen L.C."/>
            <person name="Jubin C."/>
            <person name="Canestro C."/>
            <person name="Bouquet J.M."/>
            <person name="Danks G."/>
            <person name="Poulain J."/>
            <person name="Campsteijn C."/>
            <person name="Adamski M."/>
            <person name="Cross I."/>
            <person name="Yadetie F."/>
            <person name="Muffato M."/>
            <person name="Louis A."/>
            <person name="Butcher S."/>
            <person name="Tsagkogeorga G."/>
            <person name="Konrad A."/>
            <person name="Singh S."/>
            <person name="Jensen M.F."/>
            <person name="Cong E.H."/>
            <person name="Eikeseth-Otteraa H."/>
            <person name="Noel B."/>
            <person name="Anthouard V."/>
            <person name="Porcel B.M."/>
            <person name="Kachouri-Lafond R."/>
            <person name="Nishino A."/>
            <person name="Ugolini M."/>
            <person name="Chourrout P."/>
            <person name="Nishida H."/>
            <person name="Aasland R."/>
            <person name="Huzurbazar S."/>
            <person name="Westhof E."/>
            <person name="Delsuc F."/>
            <person name="Lehrach H."/>
            <person name="Reinhardt R."/>
            <person name="Weissenbach J."/>
            <person name="Roy S.W."/>
            <person name="Artiguenave F."/>
            <person name="Postlethwait J.H."/>
            <person name="Manak J.R."/>
            <person name="Thompson E.M."/>
            <person name="Jaillon O."/>
            <person name="Du Pasquier L."/>
            <person name="Boudinot P."/>
            <person name="Liberles D.A."/>
            <person name="Volff J.N."/>
            <person name="Philippe H."/>
            <person name="Lenhard B."/>
            <person name="Roest Crollius H."/>
            <person name="Wincker P."/>
            <person name="Chourrout D."/>
        </authorList>
    </citation>
    <scope>NUCLEOTIDE SEQUENCE [LARGE SCALE GENOMIC DNA]</scope>
</reference>
<evidence type="ECO:0000256" key="6">
    <source>
        <dbReference type="ARBA" id="ARBA00034078"/>
    </source>
</evidence>
<evidence type="ECO:0000313" key="12">
    <source>
        <dbReference type="Proteomes" id="UP000001307"/>
    </source>
</evidence>
<feature type="region of interest" description="Disordered" evidence="9">
    <location>
        <begin position="312"/>
        <end position="331"/>
    </location>
</feature>
<keyword evidence="4" id="KW-0560">Oxidoreductase</keyword>
<feature type="active site" description="Proton acceptor" evidence="7">
    <location>
        <position position="1025"/>
    </location>
</feature>
<dbReference type="InterPro" id="IPR037165">
    <property type="entry name" value="AldOxase/xan_DH_Mopterin-bd_sf"/>
</dbReference>
<keyword evidence="2 8" id="KW-0500">Molybdenum</keyword>
<feature type="domain" description="FAD-binding PCMH-type" evidence="10">
    <location>
        <begin position="44"/>
        <end position="261"/>
    </location>
</feature>
<evidence type="ECO:0000256" key="1">
    <source>
        <dbReference type="ARBA" id="ARBA00006849"/>
    </source>
</evidence>
<dbReference type="GO" id="GO:0071949">
    <property type="term" value="F:FAD binding"/>
    <property type="evidence" value="ECO:0007669"/>
    <property type="project" value="InterPro"/>
</dbReference>
<dbReference type="Pfam" id="PF00941">
    <property type="entry name" value="FAD_binding_5"/>
    <property type="match status" value="1"/>
</dbReference>
<dbReference type="SMART" id="SM01008">
    <property type="entry name" value="Ald_Xan_dh_C"/>
    <property type="match status" value="1"/>
</dbReference>
<dbReference type="Pfam" id="PF20256">
    <property type="entry name" value="MoCoBD_2"/>
    <property type="match status" value="1"/>
</dbReference>
<evidence type="ECO:0000256" key="8">
    <source>
        <dbReference type="PIRSR" id="PIRSR000127-3"/>
    </source>
</evidence>
<keyword evidence="3" id="KW-0408">Iron</keyword>
<evidence type="ECO:0000259" key="10">
    <source>
        <dbReference type="PROSITE" id="PS51387"/>
    </source>
</evidence>
<proteinExistence type="inferred from homology"/>
<dbReference type="InterPro" id="IPR008274">
    <property type="entry name" value="AldOxase/xan_DH_MoCoBD1"/>
</dbReference>
<dbReference type="OrthoDB" id="8300278at2759"/>
<comment type="cofactor">
    <cofactor evidence="8">
        <name>Mo-molybdopterin</name>
        <dbReference type="ChEBI" id="CHEBI:71302"/>
    </cofactor>
    <text evidence="8">Binds 1 Mo-molybdopterin (Mo-MPT) cofactor per subunit.</text>
</comment>
<keyword evidence="12" id="KW-1185">Reference proteome</keyword>
<keyword evidence="8" id="KW-0479">Metal-binding</keyword>
<dbReference type="InterPro" id="IPR016169">
    <property type="entry name" value="FAD-bd_PCMH_sub2"/>
</dbReference>
<dbReference type="PIRSF" id="PIRSF000127">
    <property type="entry name" value="Xanthine_DH"/>
    <property type="match status" value="1"/>
</dbReference>
<dbReference type="GO" id="GO:0016491">
    <property type="term" value="F:oxidoreductase activity"/>
    <property type="evidence" value="ECO:0007669"/>
    <property type="project" value="UniProtKB-KW"/>
</dbReference>
<evidence type="ECO:0000256" key="4">
    <source>
        <dbReference type="ARBA" id="ARBA00023002"/>
    </source>
</evidence>
<dbReference type="Pfam" id="PF02738">
    <property type="entry name" value="MoCoBD_1"/>
    <property type="match status" value="1"/>
</dbReference>
<keyword evidence="3" id="KW-0001">2Fe-2S</keyword>
<dbReference type="SUPFAM" id="SSF54665">
    <property type="entry name" value="CO dehydrogenase molybdoprotein N-domain-like"/>
    <property type="match status" value="1"/>
</dbReference>
<protein>
    <recommendedName>
        <fullName evidence="10">FAD-binding PCMH-type domain-containing protein</fullName>
    </recommendedName>
</protein>
<dbReference type="SUPFAM" id="SSF47741">
    <property type="entry name" value="CO dehydrogenase ISP C-domain like"/>
    <property type="match status" value="1"/>
</dbReference>
<gene>
    <name evidence="11" type="ORF">GSOID_T00011603001</name>
</gene>
<evidence type="ECO:0000313" key="11">
    <source>
        <dbReference type="EMBL" id="CBY22061.1"/>
    </source>
</evidence>
<dbReference type="PANTHER" id="PTHR11908:SF132">
    <property type="entry name" value="ALDEHYDE OXIDASE 1-RELATED"/>
    <property type="match status" value="1"/>
</dbReference>
<dbReference type="InterPro" id="IPR016208">
    <property type="entry name" value="Ald_Oxase/xanthine_DH-like"/>
</dbReference>
<dbReference type="Gene3D" id="3.90.1170.50">
    <property type="entry name" value="Aldehyde oxidase/xanthine dehydrogenase, a/b hammerhead"/>
    <property type="match status" value="1"/>
</dbReference>
<sequence length="1075" mass="117066">MNGHICRCTGYFPIKNANKDAPFMDIEDLADLCASCPSRKVIQNSTQSQHYFTPTSLSELQVLMETHSSHELVAGHTSKHVSKYYRNTSNEKAPVTIDITKVAEMTAVSTVGSRITIGAVASLEDLRALFNKSALKVLNEAGRFLTKVGSISMRHQATWAGSLALQRAVPEFASDVSVMLAALGLRLDVLDQTNTRKTMSVLEFVNDSANNLVINGTIDTTGFENVADAVTFGKVMDRPTMAAGKLTFGFFSSARLFCSSTAGFRQIESPSTSSTNELNKSLAAESDLLTRAELLRHYSKLSGNNIAPVSHAQESYEVDDSQQPDIAKGVPQKHAEQLAAGTAEFPSDFKPAVNQLYAKFVSAGKVGNVGAISFERCSEVKGFVRGISGEDIVKAGFNNTFCYPGGLEPDEITEEQVLAHPNILYHAQPVAIVLAKSQQAADKAAKLVEVNVTEWAHDSLSAPVQLTEAIEKEDFFPAGFMSSRDRGDVEEELANPTNHRIEGKLRLPGQYHMFMETHFARANLVDEQVIIDLGSQAVDKVQRNVGHCLNINHSAVTVTCRRMGGGFGGKATRTQWTACAVAIAAKLTKKPVAIHLSLEDCITIMGGRSIYEVEYRASFEKKSGKCTAIDAKLYCEAGANYNDSAFNGMLTAMHMESNMGIPNLRFECFAVRTATPAVTWLRAPGMLQAASVIALIVDEGVSGVLPDYLESYKSSLMPKGFMNLMGSVESTDRNISIIDDIFNKADVGSLEKEIEVFNSANKWKKKALAVTGMKYPMDPAFHVNSCLVNICRQDATVQIHVGASDMGQATATRSAQTAARTLGIPLEMINVQPTSSAVTANGSPTGGTVSTQSACYLISEACMILNKAMEPYRPVAPHRDSVDIWREMVKESAAKGVDLQARFRGNVPNGAYACYGSAVAVVEVDCLNGEHVVEKFDCIYDAGEMLNVGTELGQVEGGLMMGLGWLKLEDQKWDVDARPQQRGTWEYKVPMHLDIPKNFSCELTNKFVEAEEKRPFPIGSKQAGEAAMLLSFAYRNALQRAVRKFNPHAKMIELPAKTDHVRESINVQPDTLVLD</sequence>
<dbReference type="Gene3D" id="3.30.465.10">
    <property type="match status" value="1"/>
</dbReference>
<feature type="binding site" evidence="8">
    <location>
        <position position="567"/>
    </location>
    <ligand>
        <name>Mo-molybdopterin</name>
        <dbReference type="ChEBI" id="CHEBI:71302"/>
    </ligand>
    <ligandPart>
        <name>Mo</name>
        <dbReference type="ChEBI" id="CHEBI:28685"/>
    </ligandPart>
</feature>